<name>X0HKR2_FUSOX</name>
<protein>
    <submittedName>
        <fullName evidence="1">Uncharacterized protein</fullName>
    </submittedName>
</protein>
<sequence>MRDLYYSCGQRAGLHVDAALGAIFSSSSTYRRVSGFLQRLQQTTPRWVFMGDTALYNGKRNGLLGKMTEITAGLQKIPGFRGLISQTQLTPPQKHVSSIPMVLSRTDIAGCFGLGNALTAVSSGGYSSLTLGTPVEVYVSEIHKGDTTRSSVPGGTPVELWQRQRFLAYQLVSMVQEQPGSITKLSFGVDRPDR</sequence>
<dbReference type="AlphaFoldDB" id="X0HKR2"/>
<dbReference type="PANTHER" id="PTHR42921:SF4">
    <property type="entry name" value="ACETOACETYL-COA SYNTHASE (AFU_ORTHOLOGUE AFUA_8G04770)"/>
    <property type="match status" value="1"/>
</dbReference>
<dbReference type="HOGENOM" id="CLU_1402498_0_0_1"/>
<reference evidence="1" key="2">
    <citation type="submission" date="2012-05" db="EMBL/GenBank/DDBJ databases">
        <title>The Genome Annotation of Fusarium oxysporum PHW808.</title>
        <authorList>
            <consortium name="The Broad Institute Genomics Platform"/>
            <person name="Ma L.-J."/>
            <person name="Corby-Kistler H."/>
            <person name="Broz K."/>
            <person name="Gale L.R."/>
            <person name="Jonkers W."/>
            <person name="O'Donnell K."/>
            <person name="Ploetz R."/>
            <person name="Steinberg C."/>
            <person name="Schwartz D.C."/>
            <person name="VanEtten H."/>
            <person name="Zhou S."/>
            <person name="Young S.K."/>
            <person name="Zeng Q."/>
            <person name="Gargeya S."/>
            <person name="Fitzgerald M."/>
            <person name="Abouelleil A."/>
            <person name="Alvarado L."/>
            <person name="Chapman S.B."/>
            <person name="Gainer-Dewar J."/>
            <person name="Goldberg J."/>
            <person name="Griggs A."/>
            <person name="Gujja S."/>
            <person name="Hansen M."/>
            <person name="Howarth C."/>
            <person name="Imamovic A."/>
            <person name="Ireland A."/>
            <person name="Larimer J."/>
            <person name="McCowan C."/>
            <person name="Murphy C."/>
            <person name="Pearson M."/>
            <person name="Poon T.W."/>
            <person name="Priest M."/>
            <person name="Roberts A."/>
            <person name="Saif S."/>
            <person name="Shea T."/>
            <person name="Sykes S."/>
            <person name="Wortman J."/>
            <person name="Nusbaum C."/>
            <person name="Birren B."/>
        </authorList>
    </citation>
    <scope>NUCLEOTIDE SEQUENCE</scope>
    <source>
        <strain evidence="1">54008</strain>
    </source>
</reference>
<dbReference type="PANTHER" id="PTHR42921">
    <property type="entry name" value="ACETOACETYL-COA SYNTHETASE"/>
    <property type="match status" value="1"/>
</dbReference>
<reference evidence="1" key="1">
    <citation type="submission" date="2011-11" db="EMBL/GenBank/DDBJ databases">
        <title>The Genome Sequence of Fusarium oxysporum PHW808.</title>
        <authorList>
            <consortium name="The Broad Institute Genome Sequencing Platform"/>
            <person name="Ma L.-J."/>
            <person name="Gale L.R."/>
            <person name="Schwartz D.C."/>
            <person name="Zhou S."/>
            <person name="Corby-Kistler H."/>
            <person name="Young S.K."/>
            <person name="Zeng Q."/>
            <person name="Gargeya S."/>
            <person name="Fitzgerald M."/>
            <person name="Haas B."/>
            <person name="Abouelleil A."/>
            <person name="Alvarado L."/>
            <person name="Arachchi H.M."/>
            <person name="Berlin A."/>
            <person name="Brown A."/>
            <person name="Chapman S.B."/>
            <person name="Chen Z."/>
            <person name="Dunbar C."/>
            <person name="Freedman E."/>
            <person name="Gearin G."/>
            <person name="Goldberg J."/>
            <person name="Griggs A."/>
            <person name="Gujja S."/>
            <person name="Heiman D."/>
            <person name="Howarth C."/>
            <person name="Larson L."/>
            <person name="Lui A."/>
            <person name="MacDonald P.J.P."/>
            <person name="Montmayeur A."/>
            <person name="Murphy C."/>
            <person name="Neiman D."/>
            <person name="Pearson M."/>
            <person name="Priest M."/>
            <person name="Roberts A."/>
            <person name="Saif S."/>
            <person name="Shea T."/>
            <person name="Shenoy N."/>
            <person name="Sisk P."/>
            <person name="Stolte C."/>
            <person name="Sykes S."/>
            <person name="Wortman J."/>
            <person name="Nusbaum C."/>
            <person name="Birren B."/>
        </authorList>
    </citation>
    <scope>NUCLEOTIDE SEQUENCE [LARGE SCALE GENOMIC DNA]</scope>
    <source>
        <strain evidence="1">54008</strain>
    </source>
</reference>
<accession>X0HKR2</accession>
<dbReference type="GO" id="GO:0030729">
    <property type="term" value="F:acetoacetate-CoA ligase activity"/>
    <property type="evidence" value="ECO:0007669"/>
    <property type="project" value="TreeGrafter"/>
</dbReference>
<proteinExistence type="predicted"/>
<dbReference type="EMBL" id="JH658882">
    <property type="protein sequence ID" value="EXL72416.1"/>
    <property type="molecule type" value="Genomic_DNA"/>
</dbReference>
<evidence type="ECO:0000313" key="1">
    <source>
        <dbReference type="EMBL" id="EXL72416.1"/>
    </source>
</evidence>
<organism evidence="1">
    <name type="scientific">Fusarium oxysporum f. sp. conglutinans race 2 54008</name>
    <dbReference type="NCBI Taxonomy" id="1089457"/>
    <lineage>
        <taxon>Eukaryota</taxon>
        <taxon>Fungi</taxon>
        <taxon>Dikarya</taxon>
        <taxon>Ascomycota</taxon>
        <taxon>Pezizomycotina</taxon>
        <taxon>Sordariomycetes</taxon>
        <taxon>Hypocreomycetidae</taxon>
        <taxon>Hypocreales</taxon>
        <taxon>Nectriaceae</taxon>
        <taxon>Fusarium</taxon>
        <taxon>Fusarium oxysporum species complex</taxon>
    </lineage>
</organism>
<dbReference type="Proteomes" id="UP000030676">
    <property type="component" value="Unassembled WGS sequence"/>
</dbReference>
<gene>
    <name evidence="1" type="ORF">FOPG_11978</name>
</gene>